<keyword evidence="1" id="KW-0547">Nucleotide-binding</keyword>
<dbReference type="InterPro" id="IPR000719">
    <property type="entry name" value="Prot_kinase_dom"/>
</dbReference>
<feature type="non-terminal residue" evidence="4">
    <location>
        <position position="1"/>
    </location>
</feature>
<dbReference type="InterPro" id="IPR011009">
    <property type="entry name" value="Kinase-like_dom_sf"/>
</dbReference>
<dbReference type="PANTHER" id="PTHR24346:SF30">
    <property type="entry name" value="MATERNAL EMBRYONIC LEUCINE ZIPPER KINASE"/>
    <property type="match status" value="1"/>
</dbReference>
<dbReference type="PROSITE" id="PS50011">
    <property type="entry name" value="PROTEIN_KINASE_DOM"/>
    <property type="match status" value="2"/>
</dbReference>
<dbReference type="AlphaFoldDB" id="A0AAD6UAQ5"/>
<dbReference type="SMART" id="SM00220">
    <property type="entry name" value="S_TKc"/>
    <property type="match status" value="1"/>
</dbReference>
<evidence type="ECO:0000256" key="1">
    <source>
        <dbReference type="ARBA" id="ARBA00022741"/>
    </source>
</evidence>
<dbReference type="SUPFAM" id="SSF56112">
    <property type="entry name" value="Protein kinase-like (PK-like)"/>
    <property type="match status" value="2"/>
</dbReference>
<comment type="caution">
    <text evidence="4">The sequence shown here is derived from an EMBL/GenBank/DDBJ whole genome shotgun (WGS) entry which is preliminary data.</text>
</comment>
<keyword evidence="2" id="KW-0067">ATP-binding</keyword>
<sequence>TMAPDSDSAVEFTASILATDEAYWRDRQLWLEECGYMLRPRFRPDWVPSWRAAKPGFYEDQITLTYSQIIDATRIADGARVVLKRNYKWDNPNEAKIFAYLSSPELASDPRNHCIPLLEQLSPPDDEDAVIFVMKLLRDFQDPRFDTFGEVVEFFRQIFEGLQFMHHHRVAHRDCNFVNTMMDAEPLFPRGFHPVHPLYLPDIPNGKPKMAKPYTRTQRPVKYYFIDFGISAMFKAGQDTRIDVIEGGDHSPPEFGTLDERRDISIPVKVLDPFPTDIYYLGNLIRWQFIEFSRSPKHGFGFMEALVADMIQDDPAKRPNIDEVVARFEKIMGGLSSWKLRSRVVKKTESPWHLIRRTSHLFRRIGFIVMRVPAIPPNNLQGISLIVLLKSARYSTMTSESVPIERFTRRKLTELEVYWRDHQLWLKECGYELRPRYQHDWVPACQLARARHKCQLSFGHVQANKLRLQEISFIVLFKKGARYSMASDSDSSSEEFTRRKLLEREVYWRDHQLWLKECGYELRPRYQHDWVPSWAEDAEISVYEDGITLAYAQIMDATRIADGACVVLKRISKSRHPNEAKIFAYFSSAELVSDPRNHCIPLLGQLSPPDDDDIVIFVMQLLREFANPRFDTFGEVVEFFRQIFEGLQFMHHHRVAHRDCNLINTMMDANPLYPHGFHPVYNKYLRDMGHGRPKMAKHYTRTQRPVRYYFIDFGLSAMFEPGQDTRIQVIEGGDHTPPEFGTLDERRDISIPVKVLDPFPTDIYYLGNLIKLQFIEVRFSFLLSSRYPSLKVPKHGFGFMEALVADMVQDDPAKRPNIDEVVARFEKIMGGLSSWKLRSRVVKKTESPWHLIRRASHLVRRIRFIVLRVPAIPRPKPVHK</sequence>
<proteinExistence type="predicted"/>
<accession>A0AAD6UAQ5</accession>
<dbReference type="GO" id="GO:0035556">
    <property type="term" value="P:intracellular signal transduction"/>
    <property type="evidence" value="ECO:0007669"/>
    <property type="project" value="TreeGrafter"/>
</dbReference>
<protein>
    <recommendedName>
        <fullName evidence="3">Protein kinase domain-containing protein</fullName>
    </recommendedName>
</protein>
<feature type="domain" description="Protein kinase" evidence="3">
    <location>
        <begin position="23"/>
        <end position="332"/>
    </location>
</feature>
<evidence type="ECO:0000259" key="3">
    <source>
        <dbReference type="PROSITE" id="PS50011"/>
    </source>
</evidence>
<organism evidence="4 5">
    <name type="scientific">Mycena belliarum</name>
    <dbReference type="NCBI Taxonomy" id="1033014"/>
    <lineage>
        <taxon>Eukaryota</taxon>
        <taxon>Fungi</taxon>
        <taxon>Dikarya</taxon>
        <taxon>Basidiomycota</taxon>
        <taxon>Agaricomycotina</taxon>
        <taxon>Agaricomycetes</taxon>
        <taxon>Agaricomycetidae</taxon>
        <taxon>Agaricales</taxon>
        <taxon>Marasmiineae</taxon>
        <taxon>Mycenaceae</taxon>
        <taxon>Mycena</taxon>
    </lineage>
</organism>
<reference evidence="4" key="1">
    <citation type="submission" date="2023-03" db="EMBL/GenBank/DDBJ databases">
        <title>Massive genome expansion in bonnet fungi (Mycena s.s.) driven by repeated elements and novel gene families across ecological guilds.</title>
        <authorList>
            <consortium name="Lawrence Berkeley National Laboratory"/>
            <person name="Harder C.B."/>
            <person name="Miyauchi S."/>
            <person name="Viragh M."/>
            <person name="Kuo A."/>
            <person name="Thoen E."/>
            <person name="Andreopoulos B."/>
            <person name="Lu D."/>
            <person name="Skrede I."/>
            <person name="Drula E."/>
            <person name="Henrissat B."/>
            <person name="Morin E."/>
            <person name="Kohler A."/>
            <person name="Barry K."/>
            <person name="LaButti K."/>
            <person name="Morin E."/>
            <person name="Salamov A."/>
            <person name="Lipzen A."/>
            <person name="Mereny Z."/>
            <person name="Hegedus B."/>
            <person name="Baldrian P."/>
            <person name="Stursova M."/>
            <person name="Weitz H."/>
            <person name="Taylor A."/>
            <person name="Grigoriev I.V."/>
            <person name="Nagy L.G."/>
            <person name="Martin F."/>
            <person name="Kauserud H."/>
        </authorList>
    </citation>
    <scope>NUCLEOTIDE SEQUENCE</scope>
    <source>
        <strain evidence="4">CBHHK173m</strain>
    </source>
</reference>
<evidence type="ECO:0000313" key="4">
    <source>
        <dbReference type="EMBL" id="KAJ7091961.1"/>
    </source>
</evidence>
<dbReference type="Proteomes" id="UP001222325">
    <property type="component" value="Unassembled WGS sequence"/>
</dbReference>
<name>A0AAD6UAQ5_9AGAR</name>
<dbReference type="Gene3D" id="1.10.510.10">
    <property type="entry name" value="Transferase(Phosphotransferase) domain 1"/>
    <property type="match status" value="2"/>
</dbReference>
<keyword evidence="5" id="KW-1185">Reference proteome</keyword>
<dbReference type="EMBL" id="JARJCN010000019">
    <property type="protein sequence ID" value="KAJ7091961.1"/>
    <property type="molecule type" value="Genomic_DNA"/>
</dbReference>
<feature type="domain" description="Protein kinase" evidence="3">
    <location>
        <begin position="471"/>
        <end position="829"/>
    </location>
</feature>
<gene>
    <name evidence="4" type="ORF">B0H15DRAFT_777902</name>
</gene>
<dbReference type="PANTHER" id="PTHR24346">
    <property type="entry name" value="MAP/MICROTUBULE AFFINITY-REGULATING KINASE"/>
    <property type="match status" value="1"/>
</dbReference>
<dbReference type="GO" id="GO:0005737">
    <property type="term" value="C:cytoplasm"/>
    <property type="evidence" value="ECO:0007669"/>
    <property type="project" value="TreeGrafter"/>
</dbReference>
<evidence type="ECO:0000256" key="2">
    <source>
        <dbReference type="ARBA" id="ARBA00022840"/>
    </source>
</evidence>
<evidence type="ECO:0000313" key="5">
    <source>
        <dbReference type="Proteomes" id="UP001222325"/>
    </source>
</evidence>
<dbReference type="GO" id="GO:0005524">
    <property type="term" value="F:ATP binding"/>
    <property type="evidence" value="ECO:0007669"/>
    <property type="project" value="UniProtKB-KW"/>
</dbReference>
<dbReference type="GO" id="GO:0004674">
    <property type="term" value="F:protein serine/threonine kinase activity"/>
    <property type="evidence" value="ECO:0007669"/>
    <property type="project" value="TreeGrafter"/>
</dbReference>